<reference evidence="4 5" key="1">
    <citation type="submission" date="2016-10" db="EMBL/GenBank/DDBJ databases">
        <authorList>
            <person name="de Groot N.N."/>
        </authorList>
    </citation>
    <scope>NUCLEOTIDE SEQUENCE [LARGE SCALE GENOMIC DNA]</scope>
    <source>
        <strain evidence="4 5">KH1P1</strain>
    </source>
</reference>
<sequence length="552" mass="62232">MENKKKSINRALYTGTTVLVLVISLLMGAFGFRSYVDTVFQKDQAYLRDILKLTQKYIDGDDLEKCIETKQKSEKYEYAQSFLDQVKENYDDIEYIYIIKPLNANDSDNIMDVMAGITAEEKETDYDFYSVELGKLNKDGYSATVAGQYLNGMDAKDITYFANHTEFGYDYTGMLPIRNSQGKAVALLAIDISMNEITKVLMTYAVATLVMMILIALLAVYFVNRWLKNRVIDPVLRLEKVSEAFVESSRRAEMPEELVINDPDIHTGDEIESLSVAISDMFVGMKNYMSSLLTVTREKERIGAELDVANNIQASMLPRIFPAFPDHNEFDIYATMDPAKEVGGDFYDYFMLDDHTIGLVMADVSGKGVPAALFMVISKTLIKNRCQDSRSPAEVLSYVNDQLSEGNDSDMFVTVWLAILDINTGKGLAANAGHEHPAIRRKGGKYELDIYRHSPAVATMEGMRFREHPFELNPGDSLFVYTDGVPEANDEAGKFYGTDRMIECLNADPDADVQKLLIDVREDIRKFAGEAEQFDDITMLAFDFWGPDGKQK</sequence>
<feature type="transmembrane region" description="Helical" evidence="2">
    <location>
        <begin position="201"/>
        <end position="223"/>
    </location>
</feature>
<keyword evidence="2" id="KW-0472">Membrane</keyword>
<dbReference type="RefSeq" id="WP_074648650.1">
    <property type="nucleotide sequence ID" value="NZ_FOIL01000005.1"/>
</dbReference>
<dbReference type="InterPro" id="IPR036457">
    <property type="entry name" value="PPM-type-like_dom_sf"/>
</dbReference>
<evidence type="ECO:0000313" key="5">
    <source>
        <dbReference type="Proteomes" id="UP000199820"/>
    </source>
</evidence>
<keyword evidence="2" id="KW-0812">Transmembrane</keyword>
<dbReference type="EMBL" id="FOIL01000005">
    <property type="protein sequence ID" value="SET11661.1"/>
    <property type="molecule type" value="Genomic_DNA"/>
</dbReference>
<dbReference type="PANTHER" id="PTHR43156:SF2">
    <property type="entry name" value="STAGE II SPORULATION PROTEIN E"/>
    <property type="match status" value="1"/>
</dbReference>
<feature type="domain" description="PPM-type phosphatase" evidence="3">
    <location>
        <begin position="327"/>
        <end position="544"/>
    </location>
</feature>
<dbReference type="AlphaFoldDB" id="A0A1I0BX47"/>
<name>A0A1I0BX47_9FIRM</name>
<accession>A0A1I0BX47</accession>
<evidence type="ECO:0000256" key="2">
    <source>
        <dbReference type="SAM" id="Phobius"/>
    </source>
</evidence>
<dbReference type="Gene3D" id="3.60.40.10">
    <property type="entry name" value="PPM-type phosphatase domain"/>
    <property type="match status" value="1"/>
</dbReference>
<dbReference type="STRING" id="1526.SAMN02910262_00823"/>
<dbReference type="PANTHER" id="PTHR43156">
    <property type="entry name" value="STAGE II SPORULATION PROTEIN E-RELATED"/>
    <property type="match status" value="1"/>
</dbReference>
<dbReference type="InterPro" id="IPR052016">
    <property type="entry name" value="Bact_Sigma-Reg"/>
</dbReference>
<proteinExistence type="predicted"/>
<dbReference type="eggNOG" id="COG2208">
    <property type="taxonomic scope" value="Bacteria"/>
</dbReference>
<dbReference type="SMART" id="SM00331">
    <property type="entry name" value="PP2C_SIG"/>
    <property type="match status" value="1"/>
</dbReference>
<dbReference type="Gene3D" id="6.10.340.10">
    <property type="match status" value="1"/>
</dbReference>
<dbReference type="GO" id="GO:0016791">
    <property type="term" value="F:phosphatase activity"/>
    <property type="evidence" value="ECO:0007669"/>
    <property type="project" value="TreeGrafter"/>
</dbReference>
<gene>
    <name evidence="4" type="ORF">SAMN04487771_100571</name>
</gene>
<evidence type="ECO:0000259" key="3">
    <source>
        <dbReference type="SMART" id="SM00331"/>
    </source>
</evidence>
<organism evidence="4 5">
    <name type="scientific">[Clostridium] aminophilum</name>
    <dbReference type="NCBI Taxonomy" id="1526"/>
    <lineage>
        <taxon>Bacteria</taxon>
        <taxon>Bacillati</taxon>
        <taxon>Bacillota</taxon>
        <taxon>Clostridia</taxon>
        <taxon>Lachnospirales</taxon>
        <taxon>Lachnospiraceae</taxon>
    </lineage>
</organism>
<dbReference type="Proteomes" id="UP000199820">
    <property type="component" value="Unassembled WGS sequence"/>
</dbReference>
<dbReference type="Pfam" id="PF07228">
    <property type="entry name" value="SpoIIE"/>
    <property type="match status" value="1"/>
</dbReference>
<feature type="transmembrane region" description="Helical" evidence="2">
    <location>
        <begin position="12"/>
        <end position="32"/>
    </location>
</feature>
<keyword evidence="1" id="KW-0378">Hydrolase</keyword>
<dbReference type="InterPro" id="IPR001932">
    <property type="entry name" value="PPM-type_phosphatase-like_dom"/>
</dbReference>
<evidence type="ECO:0000313" key="4">
    <source>
        <dbReference type="EMBL" id="SET11661.1"/>
    </source>
</evidence>
<keyword evidence="2" id="KW-1133">Transmembrane helix</keyword>
<evidence type="ECO:0000256" key="1">
    <source>
        <dbReference type="ARBA" id="ARBA00022801"/>
    </source>
</evidence>
<dbReference type="SUPFAM" id="SSF81606">
    <property type="entry name" value="PP2C-like"/>
    <property type="match status" value="1"/>
</dbReference>
<protein>
    <submittedName>
        <fullName evidence="4">Sigma-B regulation protein RsbU (Phosphoserine phosphatase)</fullName>
    </submittedName>
</protein>
<keyword evidence="5" id="KW-1185">Reference proteome</keyword>
<dbReference type="OrthoDB" id="9763484at2"/>